<gene>
    <name evidence="1" type="ORF">Patl1_33463</name>
</gene>
<proteinExistence type="predicted"/>
<comment type="caution">
    <text evidence="1">The sequence shown here is derived from an EMBL/GenBank/DDBJ whole genome shotgun (WGS) entry which is preliminary data.</text>
</comment>
<protein>
    <submittedName>
        <fullName evidence="1">Uncharacterized protein</fullName>
    </submittedName>
</protein>
<dbReference type="Proteomes" id="UP001164250">
    <property type="component" value="Chromosome 15"/>
</dbReference>
<reference evidence="2" key="1">
    <citation type="journal article" date="2023" name="G3 (Bethesda)">
        <title>Genome assembly and association tests identify interacting loci associated with vigor, precocity, and sex in interspecific pistachio rootstocks.</title>
        <authorList>
            <person name="Palmer W."/>
            <person name="Jacygrad E."/>
            <person name="Sagayaradj S."/>
            <person name="Cavanaugh K."/>
            <person name="Han R."/>
            <person name="Bertier L."/>
            <person name="Beede B."/>
            <person name="Kafkas S."/>
            <person name="Golino D."/>
            <person name="Preece J."/>
            <person name="Michelmore R."/>
        </authorList>
    </citation>
    <scope>NUCLEOTIDE SEQUENCE [LARGE SCALE GENOMIC DNA]</scope>
</reference>
<evidence type="ECO:0000313" key="1">
    <source>
        <dbReference type="EMBL" id="KAJ0074937.1"/>
    </source>
</evidence>
<sequence length="58" mass="6987">MLSHDRTISSEGNIYHMATRCDKSRNYMYYIDMNMCPVKLNAFFWRLLHRQELGLAMI</sequence>
<dbReference type="EMBL" id="CM047910">
    <property type="protein sequence ID" value="KAJ0074937.1"/>
    <property type="molecule type" value="Genomic_DNA"/>
</dbReference>
<keyword evidence="2" id="KW-1185">Reference proteome</keyword>
<accession>A0ACC0ZQ96</accession>
<organism evidence="1 2">
    <name type="scientific">Pistacia atlantica</name>
    <dbReference type="NCBI Taxonomy" id="434234"/>
    <lineage>
        <taxon>Eukaryota</taxon>
        <taxon>Viridiplantae</taxon>
        <taxon>Streptophyta</taxon>
        <taxon>Embryophyta</taxon>
        <taxon>Tracheophyta</taxon>
        <taxon>Spermatophyta</taxon>
        <taxon>Magnoliopsida</taxon>
        <taxon>eudicotyledons</taxon>
        <taxon>Gunneridae</taxon>
        <taxon>Pentapetalae</taxon>
        <taxon>rosids</taxon>
        <taxon>malvids</taxon>
        <taxon>Sapindales</taxon>
        <taxon>Anacardiaceae</taxon>
        <taxon>Pistacia</taxon>
    </lineage>
</organism>
<evidence type="ECO:0000313" key="2">
    <source>
        <dbReference type="Proteomes" id="UP001164250"/>
    </source>
</evidence>
<name>A0ACC0ZQ96_9ROSI</name>